<dbReference type="VEuPathDB" id="VectorBase:BGLAX_037268"/>
<dbReference type="Proteomes" id="UP001165740">
    <property type="component" value="Chromosome 12"/>
</dbReference>
<dbReference type="RefSeq" id="XP_055863207.1">
    <property type="nucleotide sequence ID" value="XM_056007232.1"/>
</dbReference>
<dbReference type="Gene3D" id="3.40.630.10">
    <property type="entry name" value="Zn peptidases"/>
    <property type="match status" value="1"/>
</dbReference>
<dbReference type="OrthoDB" id="6044159at2759"/>
<protein>
    <submittedName>
        <fullName evidence="4 5">Xaa-Arg dipeptidase-like</fullName>
    </submittedName>
</protein>
<dbReference type="Gene3D" id="3.30.70.360">
    <property type="match status" value="1"/>
</dbReference>
<dbReference type="EnsemblMetazoa" id="BGLB029216-RA">
    <property type="protein sequence ID" value="BGLB029216-PA"/>
    <property type="gene ID" value="BGLB029216"/>
</dbReference>
<accession>A0A2C9LB55</accession>
<dbReference type="RefSeq" id="XP_055863208.1">
    <property type="nucleotide sequence ID" value="XM_056007233.1"/>
</dbReference>
<dbReference type="PANTHER" id="PTHR30575:SF0">
    <property type="entry name" value="XAA-ARG DIPEPTIDASE"/>
    <property type="match status" value="1"/>
</dbReference>
<dbReference type="Proteomes" id="UP000076420">
    <property type="component" value="Unassembled WGS sequence"/>
</dbReference>
<dbReference type="PANTHER" id="PTHR30575">
    <property type="entry name" value="PEPTIDASE M20"/>
    <property type="match status" value="1"/>
</dbReference>
<evidence type="ECO:0000313" key="2">
    <source>
        <dbReference type="Proteomes" id="UP000076420"/>
    </source>
</evidence>
<evidence type="ECO:0000313" key="3">
    <source>
        <dbReference type="Proteomes" id="UP001165740"/>
    </source>
</evidence>
<sequence>MDLLKSAACQEIEKYEQDLISLGKKLWRLSEPGGKEVKSCETIVNFLVSHEFSVTKHYRGMSTAFRADFGENEIGGKKRPNVCVICRFDAHRKLGHVNGNNLQALTAVGTAIAIKSIIRTSSAEIGKVCVLGCPNSAKGWLIKMLNRKAFKDIDVVLSAMPGDRTEWDPVYVASKTYRATYSGLAAVVKEDSFAPAKNALDAAVHAYSNMLAMKEHFGPHWVAEGAITRGGHVGGKEPKQCETVIKIKGHTDRDLALLERRILPCFDAAAQSSGCELELVLGDKSYRSMINNKTLVYLMQLNAYYCGVLATPLKKHQVMPSVDLANVSHVVPSVCPIYFIGTDAEVGTAEFKSAANHHQAYCYSISMAKTLAMTAVDFLETPLIQFNCKNDLEETLRKEKDETTFMVFPVNQVTVYSLPNAIPVDSNTGWSKQV</sequence>
<dbReference type="VEuPathDB" id="VectorBase:BGLB029216"/>
<evidence type="ECO:0000313" key="4">
    <source>
        <dbReference type="RefSeq" id="XP_055863207.1"/>
    </source>
</evidence>
<dbReference type="AlphaFoldDB" id="A0A2C9LB55"/>
<organism evidence="1 2">
    <name type="scientific">Biomphalaria glabrata</name>
    <name type="common">Bloodfluke planorb</name>
    <name type="synonym">Freshwater snail</name>
    <dbReference type="NCBI Taxonomy" id="6526"/>
    <lineage>
        <taxon>Eukaryota</taxon>
        <taxon>Metazoa</taxon>
        <taxon>Spiralia</taxon>
        <taxon>Lophotrochozoa</taxon>
        <taxon>Mollusca</taxon>
        <taxon>Gastropoda</taxon>
        <taxon>Heterobranchia</taxon>
        <taxon>Euthyneura</taxon>
        <taxon>Panpulmonata</taxon>
        <taxon>Hygrophila</taxon>
        <taxon>Lymnaeoidea</taxon>
        <taxon>Planorbidae</taxon>
        <taxon>Biomphalaria</taxon>
    </lineage>
</organism>
<gene>
    <name evidence="1" type="primary">106070276</name>
    <name evidence="4 5" type="synonym">LOC106070276</name>
</gene>
<dbReference type="SUPFAM" id="SSF55031">
    <property type="entry name" value="Bacterial exopeptidase dimerisation domain"/>
    <property type="match status" value="1"/>
</dbReference>
<proteinExistence type="predicted"/>
<evidence type="ECO:0000313" key="5">
    <source>
        <dbReference type="RefSeq" id="XP_055863208.1"/>
    </source>
</evidence>
<dbReference type="OMA" id="FMAMRIL"/>
<dbReference type="STRING" id="6526.A0A2C9LB55"/>
<dbReference type="SUPFAM" id="SSF53187">
    <property type="entry name" value="Zn-dependent exopeptidases"/>
    <property type="match status" value="1"/>
</dbReference>
<reference evidence="1" key="1">
    <citation type="submission" date="2020-05" db="UniProtKB">
        <authorList>
            <consortium name="EnsemblMetazoa"/>
        </authorList>
    </citation>
    <scope>IDENTIFICATION</scope>
    <source>
        <strain evidence="1">BB02</strain>
    </source>
</reference>
<keyword evidence="3" id="KW-1185">Reference proteome</keyword>
<evidence type="ECO:0000313" key="1">
    <source>
        <dbReference type="EnsemblMetazoa" id="BGLB029216-PA"/>
    </source>
</evidence>
<dbReference type="KEGG" id="bgt:106070276"/>
<dbReference type="InterPro" id="IPR052030">
    <property type="entry name" value="Peptidase_M20/M20A_hydrolases"/>
</dbReference>
<reference evidence="4 5" key="2">
    <citation type="submission" date="2025-04" db="UniProtKB">
        <authorList>
            <consortium name="RefSeq"/>
        </authorList>
    </citation>
    <scope>IDENTIFICATION</scope>
</reference>
<dbReference type="GO" id="GO:0016805">
    <property type="term" value="F:dipeptidase activity"/>
    <property type="evidence" value="ECO:0007669"/>
    <property type="project" value="TreeGrafter"/>
</dbReference>
<dbReference type="InterPro" id="IPR036264">
    <property type="entry name" value="Bact_exopeptidase_dim_dom"/>
</dbReference>
<name>A0A2C9LB55_BIOGL</name>